<organism evidence="4 5">
    <name type="scientific">Glycomyces tritici</name>
    <dbReference type="NCBI Taxonomy" id="2665176"/>
    <lineage>
        <taxon>Bacteria</taxon>
        <taxon>Bacillati</taxon>
        <taxon>Actinomycetota</taxon>
        <taxon>Actinomycetes</taxon>
        <taxon>Glycomycetales</taxon>
        <taxon>Glycomycetaceae</taxon>
        <taxon>Glycomyces</taxon>
    </lineage>
</organism>
<dbReference type="SUPFAM" id="SSF143120">
    <property type="entry name" value="YefM-like"/>
    <property type="match status" value="1"/>
</dbReference>
<sequence>MREITVREFSHNPSAILAQAEKGEPVTVTKRGKPIAILVPASGHLGRYSQLVAEGRVRLTSFTTDDLDRRPRYRSDRPGNPIQTILDMKDEDAGREADMHRILGGEPERDLPRRLRAAGLERAAGPGRRPGRLFEEAS</sequence>
<evidence type="ECO:0000313" key="4">
    <source>
        <dbReference type="EMBL" id="MDN3243522.1"/>
    </source>
</evidence>
<feature type="region of interest" description="Disordered" evidence="3">
    <location>
        <begin position="117"/>
        <end position="138"/>
    </location>
</feature>
<dbReference type="RefSeq" id="WP_289959924.1">
    <property type="nucleotide sequence ID" value="NZ_JAUEMJ010000014.1"/>
</dbReference>
<name>A0ABT7YXZ6_9ACTN</name>
<evidence type="ECO:0000256" key="2">
    <source>
        <dbReference type="RuleBase" id="RU362080"/>
    </source>
</evidence>
<dbReference type="EMBL" id="JAUEMJ010000014">
    <property type="protein sequence ID" value="MDN3243522.1"/>
    <property type="molecule type" value="Genomic_DNA"/>
</dbReference>
<dbReference type="InterPro" id="IPR036165">
    <property type="entry name" value="YefM-like_sf"/>
</dbReference>
<protein>
    <recommendedName>
        <fullName evidence="2">Antitoxin</fullName>
    </recommendedName>
</protein>
<evidence type="ECO:0000313" key="5">
    <source>
        <dbReference type="Proteomes" id="UP001171902"/>
    </source>
</evidence>
<comment type="caution">
    <text evidence="4">The sequence shown here is derived from an EMBL/GenBank/DDBJ whole genome shotgun (WGS) entry which is preliminary data.</text>
</comment>
<comment type="similarity">
    <text evidence="1 2">Belongs to the phD/YefM antitoxin family.</text>
</comment>
<reference evidence="4" key="1">
    <citation type="submission" date="2023-06" db="EMBL/GenBank/DDBJ databases">
        <title>Gycomyces niveus sp.nov., a novel actinomycete isolated from soil in Shouguang.</title>
        <authorList>
            <person name="Yang X."/>
            <person name="Zhao J."/>
        </authorList>
    </citation>
    <scope>NUCLEOTIDE SEQUENCE</scope>
    <source>
        <strain evidence="4">NEAU C2</strain>
    </source>
</reference>
<dbReference type="InterPro" id="IPR006442">
    <property type="entry name" value="Antitoxin_Phd/YefM"/>
</dbReference>
<dbReference type="Gene3D" id="3.40.1620.10">
    <property type="entry name" value="YefM-like domain"/>
    <property type="match status" value="1"/>
</dbReference>
<comment type="function">
    <text evidence="2">Antitoxin component of a type II toxin-antitoxin (TA) system.</text>
</comment>
<accession>A0ABT7YXZ6</accession>
<feature type="compositionally biased region" description="Low complexity" evidence="3">
    <location>
        <begin position="117"/>
        <end position="127"/>
    </location>
</feature>
<evidence type="ECO:0000256" key="1">
    <source>
        <dbReference type="ARBA" id="ARBA00009981"/>
    </source>
</evidence>
<dbReference type="NCBIfam" id="TIGR01552">
    <property type="entry name" value="phd_fam"/>
    <property type="match status" value="1"/>
</dbReference>
<dbReference type="Proteomes" id="UP001171902">
    <property type="component" value="Unassembled WGS sequence"/>
</dbReference>
<proteinExistence type="inferred from homology"/>
<gene>
    <name evidence="4" type="ORF">QWI33_27665</name>
</gene>
<evidence type="ECO:0000256" key="3">
    <source>
        <dbReference type="SAM" id="MobiDB-lite"/>
    </source>
</evidence>
<dbReference type="Pfam" id="PF02604">
    <property type="entry name" value="PhdYeFM_antitox"/>
    <property type="match status" value="1"/>
</dbReference>
<keyword evidence="5" id="KW-1185">Reference proteome</keyword>